<dbReference type="InterPro" id="IPR021026">
    <property type="entry name" value="Filamn_hemagglutn_DUF3739"/>
</dbReference>
<organism evidence="2 3">
    <name type="scientific">Pseudomonas emilianonis</name>
    <dbReference type="NCBI Taxonomy" id="2915812"/>
    <lineage>
        <taxon>Bacteria</taxon>
        <taxon>Pseudomonadati</taxon>
        <taxon>Pseudomonadota</taxon>
        <taxon>Gammaproteobacteria</taxon>
        <taxon>Pseudomonadales</taxon>
        <taxon>Pseudomonadaceae</taxon>
        <taxon>Pseudomonas</taxon>
    </lineage>
</organism>
<dbReference type="RefSeq" id="WP_247408809.1">
    <property type="nucleotide sequence ID" value="NZ_JAKNRV010000702.1"/>
</dbReference>
<proteinExistence type="predicted"/>
<keyword evidence="3" id="KW-1185">Reference proteome</keyword>
<feature type="non-terminal residue" evidence="2">
    <location>
        <position position="360"/>
    </location>
</feature>
<sequence length="360" mass="36716">GEVSVTSLGAVVAGDNRPGASIVMQAGVGPNGPDYLHFVEAYLDPANLAQAGESLQGGKVAKTYENELVRWLAERFGFVGSSEQARAYYAALPAEQQRVFARDVYFAELKAAGREYNQDGSVRQGSYVRGRAAIAKLFPETDVAGNPITYKGDITMFGGSGVHTNFGGSIQMLTPGGSQTFGIEGAAPPSTAGVITQGAGDIQLYSMGSILLGQSRIMTTFGGSIMAWTSEGDINAGRGSKTTVVYTPPKRVYDNWGNVSLSPAVPSTGAGIATLNPIPEVPAGDIDLIAPLGTIDAGEAGIRVSGNVNIAALHVVNAANILTQGKSSGVPVTASVNTGAMSSASAAGAAASQAAEDAAR</sequence>
<feature type="domain" description="DUF3739" evidence="1">
    <location>
        <begin position="222"/>
        <end position="332"/>
    </location>
</feature>
<reference evidence="2 3" key="1">
    <citation type="submission" date="2022-02" db="EMBL/GenBank/DDBJ databases">
        <title>Comparative genomics of the first Antarctic Pseudomonas spp. capable of biotransforming 2,4,6-Trinitrotoluene.</title>
        <authorList>
            <person name="Cabrera M.A."/>
            <person name="Marquez S.L."/>
            <person name="Perez-Donoso J.M."/>
        </authorList>
    </citation>
    <scope>NUCLEOTIDE SEQUENCE [LARGE SCALE GENOMIC DNA]</scope>
    <source>
        <strain evidence="2 3">TNT11</strain>
    </source>
</reference>
<name>A0ABT0ES71_9PSED</name>
<dbReference type="Pfam" id="PF12545">
    <property type="entry name" value="DUF3739"/>
    <property type="match status" value="1"/>
</dbReference>
<dbReference type="EMBL" id="JAKNRV010000702">
    <property type="protein sequence ID" value="MCK1788569.1"/>
    <property type="molecule type" value="Genomic_DNA"/>
</dbReference>
<gene>
    <name evidence="2" type="ORF">L9Z73_31005</name>
</gene>
<protein>
    <submittedName>
        <fullName evidence="2">Filamentous hemagglutinin family protein</fullName>
    </submittedName>
</protein>
<evidence type="ECO:0000259" key="1">
    <source>
        <dbReference type="Pfam" id="PF12545"/>
    </source>
</evidence>
<accession>A0ABT0ES71</accession>
<dbReference type="Proteomes" id="UP001317085">
    <property type="component" value="Unassembled WGS sequence"/>
</dbReference>
<evidence type="ECO:0000313" key="2">
    <source>
        <dbReference type="EMBL" id="MCK1788569.1"/>
    </source>
</evidence>
<feature type="non-terminal residue" evidence="2">
    <location>
        <position position="1"/>
    </location>
</feature>
<evidence type="ECO:0000313" key="3">
    <source>
        <dbReference type="Proteomes" id="UP001317085"/>
    </source>
</evidence>
<comment type="caution">
    <text evidence="2">The sequence shown here is derived from an EMBL/GenBank/DDBJ whole genome shotgun (WGS) entry which is preliminary data.</text>
</comment>